<gene>
    <name evidence="2" type="ORF">NDU88_002759</name>
</gene>
<comment type="caution">
    <text evidence="2">The sequence shown here is derived from an EMBL/GenBank/DDBJ whole genome shotgun (WGS) entry which is preliminary data.</text>
</comment>
<accession>A0AAV7T4J5</accession>
<proteinExistence type="predicted"/>
<dbReference type="AlphaFoldDB" id="A0AAV7T4J5"/>
<keyword evidence="3" id="KW-1185">Reference proteome</keyword>
<evidence type="ECO:0000256" key="1">
    <source>
        <dbReference type="SAM" id="MobiDB-lite"/>
    </source>
</evidence>
<protein>
    <submittedName>
        <fullName evidence="2">Uncharacterized protein</fullName>
    </submittedName>
</protein>
<evidence type="ECO:0000313" key="3">
    <source>
        <dbReference type="Proteomes" id="UP001066276"/>
    </source>
</evidence>
<feature type="region of interest" description="Disordered" evidence="1">
    <location>
        <begin position="85"/>
        <end position="126"/>
    </location>
</feature>
<dbReference type="Proteomes" id="UP001066276">
    <property type="component" value="Chromosome 4_1"/>
</dbReference>
<sequence length="236" mass="26404">MAQRGGEHLTPSRCLLACRLLPDAPGPSLVLLLRRVCLPEPQGPVHRQRALEVNKVEHNEAEADLNIEEDFDDRSQEEWNDILTSYSSEKEKECPTALREPRTSAPYQNHGGSPPTDSKRESLEGAEDSAWPAVLRTIQSMADALSYHSAKLDVQVEILSSVAIFVSAIDKHFNDLKNIIKRAQEVTNDLTPKCCCCANFAERSHLPNIVEGVMKEMEDRKGAYTITQPQEDPHYS</sequence>
<organism evidence="2 3">
    <name type="scientific">Pleurodeles waltl</name>
    <name type="common">Iberian ribbed newt</name>
    <dbReference type="NCBI Taxonomy" id="8319"/>
    <lineage>
        <taxon>Eukaryota</taxon>
        <taxon>Metazoa</taxon>
        <taxon>Chordata</taxon>
        <taxon>Craniata</taxon>
        <taxon>Vertebrata</taxon>
        <taxon>Euteleostomi</taxon>
        <taxon>Amphibia</taxon>
        <taxon>Batrachia</taxon>
        <taxon>Caudata</taxon>
        <taxon>Salamandroidea</taxon>
        <taxon>Salamandridae</taxon>
        <taxon>Pleurodelinae</taxon>
        <taxon>Pleurodeles</taxon>
    </lineage>
</organism>
<dbReference type="EMBL" id="JANPWB010000007">
    <property type="protein sequence ID" value="KAJ1170888.1"/>
    <property type="molecule type" value="Genomic_DNA"/>
</dbReference>
<reference evidence="2" key="1">
    <citation type="journal article" date="2022" name="bioRxiv">
        <title>Sequencing and chromosome-scale assembly of the giantPleurodeles waltlgenome.</title>
        <authorList>
            <person name="Brown T."/>
            <person name="Elewa A."/>
            <person name="Iarovenko S."/>
            <person name="Subramanian E."/>
            <person name="Araus A.J."/>
            <person name="Petzold A."/>
            <person name="Susuki M."/>
            <person name="Suzuki K.-i.T."/>
            <person name="Hayashi T."/>
            <person name="Toyoda A."/>
            <person name="Oliveira C."/>
            <person name="Osipova E."/>
            <person name="Leigh N.D."/>
            <person name="Simon A."/>
            <person name="Yun M.H."/>
        </authorList>
    </citation>
    <scope>NUCLEOTIDE SEQUENCE</scope>
    <source>
        <strain evidence="2">20211129_DDA</strain>
        <tissue evidence="2">Liver</tissue>
    </source>
</reference>
<evidence type="ECO:0000313" key="2">
    <source>
        <dbReference type="EMBL" id="KAJ1170888.1"/>
    </source>
</evidence>
<name>A0AAV7T4J5_PLEWA</name>
<feature type="compositionally biased region" description="Basic and acidic residues" evidence="1">
    <location>
        <begin position="88"/>
        <end position="102"/>
    </location>
</feature>